<dbReference type="Pfam" id="PF00535">
    <property type="entry name" value="Glycos_transf_2"/>
    <property type="match status" value="1"/>
</dbReference>
<accession>A0ABV6V5W9</accession>
<dbReference type="Gene3D" id="3.40.50.12580">
    <property type="match status" value="1"/>
</dbReference>
<dbReference type="PANTHER" id="PTHR37316">
    <property type="entry name" value="TEICHOIC ACID GLYCEROL-PHOSPHATE PRIMASE"/>
    <property type="match status" value="1"/>
</dbReference>
<dbReference type="InterPro" id="IPR007554">
    <property type="entry name" value="Glycerophosphate_synth"/>
</dbReference>
<reference evidence="1 2" key="1">
    <citation type="submission" date="2024-09" db="EMBL/GenBank/DDBJ databases">
        <authorList>
            <person name="Lee S.D."/>
        </authorList>
    </citation>
    <scope>NUCLEOTIDE SEQUENCE [LARGE SCALE GENOMIC DNA]</scope>
    <source>
        <strain evidence="1 2">N1-1</strain>
    </source>
</reference>
<proteinExistence type="predicted"/>
<dbReference type="PANTHER" id="PTHR37316:SF3">
    <property type="entry name" value="TEICHOIC ACID GLYCEROL-PHOSPHATE TRANSFERASE"/>
    <property type="match status" value="1"/>
</dbReference>
<gene>
    <name evidence="1" type="ORF">ACEZDG_06995</name>
</gene>
<name>A0ABV6V5W9_9ACTN</name>
<dbReference type="InterPro" id="IPR051612">
    <property type="entry name" value="Teichoic_Acid_Biosynth"/>
</dbReference>
<dbReference type="InterPro" id="IPR043148">
    <property type="entry name" value="TagF_C"/>
</dbReference>
<keyword evidence="2" id="KW-1185">Reference proteome</keyword>
<dbReference type="CDD" id="cd00761">
    <property type="entry name" value="Glyco_tranf_GTA_type"/>
    <property type="match status" value="1"/>
</dbReference>
<dbReference type="Pfam" id="PF04464">
    <property type="entry name" value="Glyphos_transf"/>
    <property type="match status" value="1"/>
</dbReference>
<comment type="caution">
    <text evidence="1">The sequence shown here is derived from an EMBL/GenBank/DDBJ whole genome shotgun (WGS) entry which is preliminary data.</text>
</comment>
<dbReference type="Gene3D" id="3.40.50.11820">
    <property type="match status" value="1"/>
</dbReference>
<dbReference type="InterPro" id="IPR043149">
    <property type="entry name" value="TagF_N"/>
</dbReference>
<dbReference type="SUPFAM" id="SSF53756">
    <property type="entry name" value="UDP-Glycosyltransferase/glycogen phosphorylase"/>
    <property type="match status" value="1"/>
</dbReference>
<organism evidence="1 2">
    <name type="scientific">Streptacidiphilus alkalitolerans</name>
    <dbReference type="NCBI Taxonomy" id="3342712"/>
    <lineage>
        <taxon>Bacteria</taxon>
        <taxon>Bacillati</taxon>
        <taxon>Actinomycetota</taxon>
        <taxon>Actinomycetes</taxon>
        <taxon>Kitasatosporales</taxon>
        <taxon>Streptomycetaceae</taxon>
        <taxon>Streptacidiphilus</taxon>
    </lineage>
</organism>
<dbReference type="Proteomes" id="UP001592582">
    <property type="component" value="Unassembled WGS sequence"/>
</dbReference>
<evidence type="ECO:0000313" key="1">
    <source>
        <dbReference type="EMBL" id="MFC1409026.1"/>
    </source>
</evidence>
<dbReference type="InterPro" id="IPR029044">
    <property type="entry name" value="Nucleotide-diphossugar_trans"/>
</dbReference>
<dbReference type="InterPro" id="IPR001173">
    <property type="entry name" value="Glyco_trans_2-like"/>
</dbReference>
<protein>
    <submittedName>
        <fullName evidence="1">CDP-glycerol glycerophosphotransferase family protein</fullName>
    </submittedName>
</protein>
<sequence length="1185" mass="133419">MAPRLSVIVPVHNVDVYLEECLESLAAQTFTDLEVVMVDDGSTDNSAVIAEKFAQGDPRFRLVKQENQGLGAARNAGVREISAESQYLTFVDSDDTLPVDAYRLLIESLDASGSDFASGNVLMLRSAGLSQSAMHKKAFAEDLQRTHISRHHELIADRTAWNKVFRRSFWDKHGFAFPEGVLYEDAPLTIPAHFEADAVDILAAPVYHWRQREAGAPSITQRRTDPAGVRDRMKAIDGVSRFLADHPQYRSHKDWYDETAMATEIPLYLNVLAEADDEFRSIFFTAVNDFMTRVSPTALAAVPARVRLKLHLIGEQRLEELLALHAFEQENADAIPVRGGLRHYAAYPFLKQASLDVPKDVLRLQQELAVRARMYEAKWTDKGLRISGHAYVRNLDASKRHHTFKTVVLQGPGRQPLLFPAKNTYCPAATATSGQTLHNYDWAGFEVTLNPERLKRRGEWQLGDWKVTVGVFSRGKVGRSRIKAGPAGSSPWLPPLQVEEDIRVVFRIEDEHLYLRVEKVQAKVTGHRLVGDDLLLTGTFVGGAPHDTDKAVLRLRHRDARSTAEFPLTTAGDGFEALVRTAVLDEVRVEGEGALNAAASYSDPWLAELVLPGGAVMPILTDPSFPAAQHPRPGVTDSAGRPRALYVAPSATEQLTVCDQVIAPIVDRAEWTPAGLVLLEGVYLAPHDEATELVLRHSGHVEEHAFPVTFEADRFRTEFLPAPTSLAGAIPLREGRWYAFFRPVGSQNENDYAPLRVAAGCHQGLPAEATVNGKAYQLDRRFFDRFLIETMGALRPSDLGAFHQRRLRTESYPAAREKPLRDTVLYDTFSGRQFSDSPRAVFEELLRRDAPVEHIWVVRDQQIELPPGTRSVAVNSEEWYEALATSRYIVANSHQMHWFRRREGQVLVQTWHGTPLKKIAHDIGAVQFADPKYLDKVAEETPNWSFLVSPNRFSTPIFRRAFQFEGEILESGYPRNDLLYAVDPAERIKKIRERIGLPEGKKVVLYAPTWRDDQFYGQGRYKFDFRIELKEAAEALAEDHVLLVRKHSNIVDSVPGAGDGFVFDVSSYPEIAELFLISDVLVTDYSSLMFDFAHTGRPMLFFTYDLDHYRDNLRGFYFDFEEQAPGPLIDNSSDLVEAVLDVDRVAEEYREPYAAFRQEFCDLNDGDAASRVIERMFDMAGRPRP</sequence>
<evidence type="ECO:0000313" key="2">
    <source>
        <dbReference type="Proteomes" id="UP001592582"/>
    </source>
</evidence>
<dbReference type="EMBL" id="JBHEZX010000003">
    <property type="protein sequence ID" value="MFC1409026.1"/>
    <property type="molecule type" value="Genomic_DNA"/>
</dbReference>
<dbReference type="Gene3D" id="3.90.550.10">
    <property type="entry name" value="Spore Coat Polysaccharide Biosynthesis Protein SpsA, Chain A"/>
    <property type="match status" value="1"/>
</dbReference>
<dbReference type="SUPFAM" id="SSF53448">
    <property type="entry name" value="Nucleotide-diphospho-sugar transferases"/>
    <property type="match status" value="1"/>
</dbReference>